<feature type="signal peptide" evidence="1">
    <location>
        <begin position="1"/>
        <end position="27"/>
    </location>
</feature>
<sequence length="210" mass="24137">MTGKISVRLFWFIGIITIFAENLPVAASSINCGNASQAVQAFVTYKMFESYHFDQLIGDHEKQGRILYDQIILADQERNVTFYSNGVNLKQMTSKIDELNTEQYIDDRGKTSLIQTMKRGFYKSSYHTNFADGSMVHGLISAAQLPKDRYSVAGMLLKFKIKDQKGFRNLTYDQLADLFNYAEYKSADLFHMKYKETLDTISDDYHVCFS</sequence>
<proteinExistence type="predicted"/>
<feature type="chain" id="PRO_5036941059" evidence="1">
    <location>
        <begin position="28"/>
        <end position="210"/>
    </location>
</feature>
<evidence type="ECO:0000313" key="3">
    <source>
        <dbReference type="WBParaSite" id="nRc.2.0.1.t40224-RA"/>
    </source>
</evidence>
<evidence type="ECO:0000313" key="2">
    <source>
        <dbReference type="Proteomes" id="UP000887565"/>
    </source>
</evidence>
<keyword evidence="2" id="KW-1185">Reference proteome</keyword>
<accession>A0A915KP42</accession>
<evidence type="ECO:0000256" key="1">
    <source>
        <dbReference type="SAM" id="SignalP"/>
    </source>
</evidence>
<dbReference type="AlphaFoldDB" id="A0A915KP42"/>
<name>A0A915KP42_ROMCU</name>
<keyword evidence="1" id="KW-0732">Signal</keyword>
<reference evidence="3" key="1">
    <citation type="submission" date="2022-11" db="UniProtKB">
        <authorList>
            <consortium name="WormBaseParasite"/>
        </authorList>
    </citation>
    <scope>IDENTIFICATION</scope>
</reference>
<dbReference type="WBParaSite" id="nRc.2.0.1.t40224-RA">
    <property type="protein sequence ID" value="nRc.2.0.1.t40224-RA"/>
    <property type="gene ID" value="nRc.2.0.1.g40224"/>
</dbReference>
<organism evidence="2 3">
    <name type="scientific">Romanomermis culicivorax</name>
    <name type="common">Nematode worm</name>
    <dbReference type="NCBI Taxonomy" id="13658"/>
    <lineage>
        <taxon>Eukaryota</taxon>
        <taxon>Metazoa</taxon>
        <taxon>Ecdysozoa</taxon>
        <taxon>Nematoda</taxon>
        <taxon>Enoplea</taxon>
        <taxon>Dorylaimia</taxon>
        <taxon>Mermithida</taxon>
        <taxon>Mermithoidea</taxon>
        <taxon>Mermithidae</taxon>
        <taxon>Romanomermis</taxon>
    </lineage>
</organism>
<protein>
    <submittedName>
        <fullName evidence="3">Uncharacterized protein</fullName>
    </submittedName>
</protein>
<dbReference type="Proteomes" id="UP000887565">
    <property type="component" value="Unplaced"/>
</dbReference>